<evidence type="ECO:0000313" key="2">
    <source>
        <dbReference type="Proteomes" id="UP000789595"/>
    </source>
</evidence>
<sequence length="569" mass="61815">MPHGQLQIDAGQERWKGSVGTRRRSSIMLKCWLVATLAQAAILEISIDGDTLYLEADATDVDAKVASIADRLPQLEGSGCSANDGACVRSVVAAALRNAVAADPMPRPKPSLRAVADEWSTLPKAVGHDKTSSPAEPEAPQDLSLEFVSPAEHELVPCGWLYPRISFLMSNHRRATRAWQYCAAVADADGRRLTQRCAPFGTNSLHGHLIEEAGNYTLEAWIFHTELGGTNVSRRPFACAFVDRVEETPLPEVPPLDCDRMFSNETGLGHLRRAERDGGTLSFATSDGEPRPRDLVIGLRLAPRTRERAITKGIASSDENFEPPAFHAVLALAAALSTLPERQQARTRVVLLPNGFANNGVKGMIAATAIESNAPRVRVDVVQNCPEGNAASFKRMSDALLELDVDDEAILVSLEDDIVMQPSALQELLELFAAYRPCLATLVDHPVLYAGDGHLLGVADPLRYGPTGIIAGRRRHWRTIPSTTTTFAATKSVYAPLWAADLLPDPAADFAKSSHLSRATSSVVAPLPGLSSPVERADRFTEQFLALYFDYLGYVRALQAVHDDRRRPS</sequence>
<comment type="caution">
    <text evidence="1">The sequence shown here is derived from an EMBL/GenBank/DDBJ whole genome shotgun (WGS) entry which is preliminary data.</text>
</comment>
<dbReference type="EMBL" id="CAKKNE010000006">
    <property type="protein sequence ID" value="CAH0378944.1"/>
    <property type="molecule type" value="Genomic_DNA"/>
</dbReference>
<dbReference type="AlphaFoldDB" id="A0A8J2T2J4"/>
<keyword evidence="2" id="KW-1185">Reference proteome</keyword>
<gene>
    <name evidence="1" type="ORF">PECAL_6P05450</name>
</gene>
<name>A0A8J2T2J4_9STRA</name>
<protein>
    <submittedName>
        <fullName evidence="1">Uncharacterized protein</fullName>
    </submittedName>
</protein>
<organism evidence="1 2">
    <name type="scientific">Pelagomonas calceolata</name>
    <dbReference type="NCBI Taxonomy" id="35677"/>
    <lineage>
        <taxon>Eukaryota</taxon>
        <taxon>Sar</taxon>
        <taxon>Stramenopiles</taxon>
        <taxon>Ochrophyta</taxon>
        <taxon>Pelagophyceae</taxon>
        <taxon>Pelagomonadales</taxon>
        <taxon>Pelagomonadaceae</taxon>
        <taxon>Pelagomonas</taxon>
    </lineage>
</organism>
<reference evidence="1" key="1">
    <citation type="submission" date="2021-11" db="EMBL/GenBank/DDBJ databases">
        <authorList>
            <consortium name="Genoscope - CEA"/>
            <person name="William W."/>
        </authorList>
    </citation>
    <scope>NUCLEOTIDE SEQUENCE</scope>
</reference>
<evidence type="ECO:0000313" key="1">
    <source>
        <dbReference type="EMBL" id="CAH0378944.1"/>
    </source>
</evidence>
<dbReference type="OrthoDB" id="10565392at2759"/>
<proteinExistence type="predicted"/>
<dbReference type="Proteomes" id="UP000789595">
    <property type="component" value="Unassembled WGS sequence"/>
</dbReference>
<accession>A0A8J2T2J4</accession>